<gene>
    <name evidence="1" type="ORF">LEP1GSC199_3730</name>
</gene>
<evidence type="ECO:0000313" key="2">
    <source>
        <dbReference type="Proteomes" id="UP000012227"/>
    </source>
</evidence>
<dbReference type="AlphaFoldDB" id="N1W909"/>
<proteinExistence type="predicted"/>
<sequence>MTALPILYRFHYSYCLDMSSNPYFIKKDFLVRMILGMLQKNSDFKF</sequence>
<accession>N1W909</accession>
<reference evidence="1 2" key="1">
    <citation type="submission" date="2013-03" db="EMBL/GenBank/DDBJ databases">
        <authorList>
            <person name="Harkins D.M."/>
            <person name="Durkin A.S."/>
            <person name="Brinkac L.M."/>
            <person name="Haft D.H."/>
            <person name="Selengut J.D."/>
            <person name="Sanka R."/>
            <person name="DePew J."/>
            <person name="Purushe J."/>
            <person name="Galloway R.L."/>
            <person name="Vinetz J.M."/>
            <person name="Sutton G.G."/>
            <person name="Nierman W.C."/>
            <person name="Fouts D.E."/>
        </authorList>
    </citation>
    <scope>NUCLEOTIDE SEQUENCE [LARGE SCALE GENOMIC DNA]</scope>
    <source>
        <strain evidence="1 2">Waz Holland</strain>
    </source>
</reference>
<comment type="caution">
    <text evidence="1">The sequence shown here is derived from an EMBL/GenBank/DDBJ whole genome shotgun (WGS) entry which is preliminary data.</text>
</comment>
<organism evidence="1 2">
    <name type="scientific">Leptospira vanthielii serovar Holland str. Waz Holland = ATCC 700522</name>
    <dbReference type="NCBI Taxonomy" id="1218591"/>
    <lineage>
        <taxon>Bacteria</taxon>
        <taxon>Pseudomonadati</taxon>
        <taxon>Spirochaetota</taxon>
        <taxon>Spirochaetia</taxon>
        <taxon>Leptospirales</taxon>
        <taxon>Leptospiraceae</taxon>
        <taxon>Leptospira</taxon>
    </lineage>
</organism>
<dbReference type="STRING" id="1218591.LEP1GSC199_3730"/>
<protein>
    <submittedName>
        <fullName evidence="1">Uncharacterized protein</fullName>
    </submittedName>
</protein>
<dbReference type="Proteomes" id="UP000012227">
    <property type="component" value="Unassembled WGS sequence"/>
</dbReference>
<name>N1W909_9LEPT</name>
<evidence type="ECO:0000313" key="1">
    <source>
        <dbReference type="EMBL" id="EMY71473.1"/>
    </source>
</evidence>
<dbReference type="EMBL" id="AOGY02000014">
    <property type="protein sequence ID" value="EMY71473.1"/>
    <property type="molecule type" value="Genomic_DNA"/>
</dbReference>